<evidence type="ECO:0000313" key="2">
    <source>
        <dbReference type="EMBL" id="EDW33625.1"/>
    </source>
</evidence>
<proteinExistence type="predicted"/>
<feature type="region of interest" description="Disordered" evidence="1">
    <location>
        <begin position="73"/>
        <end position="93"/>
    </location>
</feature>
<feature type="compositionally biased region" description="Low complexity" evidence="1">
    <location>
        <begin position="516"/>
        <end position="528"/>
    </location>
</feature>
<sequence length="556" mass="59194">MSINQRQEARGGGKRQVASGRKIAQKPPAADSSVTQKPHHLPHQLLHRPRLDTLYSSASASASNTFQLSEEVLQATETSNQPTLPSPADVRPSPFALELQPPLAQTAEAFNVAGVGGQRSVDSYGNPIAGLRPIDTPDGRKVVSAQGLQFEIPTYASGITDIRQPADDLLPPHIVDAIAVVLDRSHDQISFARGPACVCASVFVCASAPAPIPATSLTPPKHSPSPSTTTVTTDVEVEQAQLVPIQQQQEESVQEPLVASGTLPEYIRELQHQDPDIGGPVPWTPAPNTAPLSVIAWDLLPPHLTDPVTAPAPTLEPLIITEQQPTRYVLGVEDPASHNIRLSLSSGDALMPAASCAAPTRRRARYWTTTREYAYTLPPWLQEVTDPDLDVAVTFIVPKDNDEYNHTLADDLEPPYEPFTHRRPPATRVKYTGGFGAPAGLLRPQAQGTSGSGSGANTNPGAANSPDSSAGTYVAGNQHEFSNTLKANRARPTVNPGRYTGGFGAPNGVLSVQAEPRPFQQPQQTQQPDSTSHSSRFGGPPGVLVPFDNVQRAGGQ</sequence>
<reference evidence="2 3" key="1">
    <citation type="journal article" date="2007" name="Nature">
        <title>Evolution of genes and genomes on the Drosophila phylogeny.</title>
        <authorList>
            <consortium name="Drosophila 12 Genomes Consortium"/>
            <person name="Clark A.G."/>
            <person name="Eisen M.B."/>
            <person name="Smith D.R."/>
            <person name="Bergman C.M."/>
            <person name="Oliver B."/>
            <person name="Markow T.A."/>
            <person name="Kaufman T.C."/>
            <person name="Kellis M."/>
            <person name="Gelbart W."/>
            <person name="Iyer V.N."/>
            <person name="Pollard D.A."/>
            <person name="Sackton T.B."/>
            <person name="Larracuente A.M."/>
            <person name="Singh N.D."/>
            <person name="Abad J.P."/>
            <person name="Abt D.N."/>
            <person name="Adryan B."/>
            <person name="Aguade M."/>
            <person name="Akashi H."/>
            <person name="Anderson W.W."/>
            <person name="Aquadro C.F."/>
            <person name="Ardell D.H."/>
            <person name="Arguello R."/>
            <person name="Artieri C.G."/>
            <person name="Barbash D.A."/>
            <person name="Barker D."/>
            <person name="Barsanti P."/>
            <person name="Batterham P."/>
            <person name="Batzoglou S."/>
            <person name="Begun D."/>
            <person name="Bhutkar A."/>
            <person name="Blanco E."/>
            <person name="Bosak S.A."/>
            <person name="Bradley R.K."/>
            <person name="Brand A.D."/>
            <person name="Brent M.R."/>
            <person name="Brooks A.N."/>
            <person name="Brown R.H."/>
            <person name="Butlin R.K."/>
            <person name="Caggese C."/>
            <person name="Calvi B.R."/>
            <person name="Bernardo de Carvalho A."/>
            <person name="Caspi A."/>
            <person name="Castrezana S."/>
            <person name="Celniker S.E."/>
            <person name="Chang J.L."/>
            <person name="Chapple C."/>
            <person name="Chatterji S."/>
            <person name="Chinwalla A."/>
            <person name="Civetta A."/>
            <person name="Clifton S.W."/>
            <person name="Comeron J.M."/>
            <person name="Costello J.C."/>
            <person name="Coyne J.A."/>
            <person name="Daub J."/>
            <person name="David R.G."/>
            <person name="Delcher A.L."/>
            <person name="Delehaunty K."/>
            <person name="Do C.B."/>
            <person name="Ebling H."/>
            <person name="Edwards K."/>
            <person name="Eickbush T."/>
            <person name="Evans J.D."/>
            <person name="Filipski A."/>
            <person name="Findeiss S."/>
            <person name="Freyhult E."/>
            <person name="Fulton L."/>
            <person name="Fulton R."/>
            <person name="Garcia A.C."/>
            <person name="Gardiner A."/>
            <person name="Garfield D.A."/>
            <person name="Garvin B.E."/>
            <person name="Gibson G."/>
            <person name="Gilbert D."/>
            <person name="Gnerre S."/>
            <person name="Godfrey J."/>
            <person name="Good R."/>
            <person name="Gotea V."/>
            <person name="Gravely B."/>
            <person name="Greenberg A.J."/>
            <person name="Griffiths-Jones S."/>
            <person name="Gross S."/>
            <person name="Guigo R."/>
            <person name="Gustafson E.A."/>
            <person name="Haerty W."/>
            <person name="Hahn M.W."/>
            <person name="Halligan D.L."/>
            <person name="Halpern A.L."/>
            <person name="Halter G.M."/>
            <person name="Han M.V."/>
            <person name="Heger A."/>
            <person name="Hillier L."/>
            <person name="Hinrichs A.S."/>
            <person name="Holmes I."/>
            <person name="Hoskins R.A."/>
            <person name="Hubisz M.J."/>
            <person name="Hultmark D."/>
            <person name="Huntley M.A."/>
            <person name="Jaffe D.B."/>
            <person name="Jagadeeshan S."/>
            <person name="Jeck W.R."/>
            <person name="Johnson J."/>
            <person name="Jones C.D."/>
            <person name="Jordan W.C."/>
            <person name="Karpen G.H."/>
            <person name="Kataoka E."/>
            <person name="Keightley P.D."/>
            <person name="Kheradpour P."/>
            <person name="Kirkness E.F."/>
            <person name="Koerich L.B."/>
            <person name="Kristiansen K."/>
            <person name="Kudrna D."/>
            <person name="Kulathinal R.J."/>
            <person name="Kumar S."/>
            <person name="Kwok R."/>
            <person name="Lander E."/>
            <person name="Langley C.H."/>
            <person name="Lapoint R."/>
            <person name="Lazzaro B.P."/>
            <person name="Lee S.J."/>
            <person name="Levesque L."/>
            <person name="Li R."/>
            <person name="Lin C.F."/>
            <person name="Lin M.F."/>
            <person name="Lindblad-Toh K."/>
            <person name="Llopart A."/>
            <person name="Long M."/>
            <person name="Low L."/>
            <person name="Lozovsky E."/>
            <person name="Lu J."/>
            <person name="Luo M."/>
            <person name="Machado C.A."/>
            <person name="Makalowski W."/>
            <person name="Marzo M."/>
            <person name="Matsuda M."/>
            <person name="Matzkin L."/>
            <person name="McAllister B."/>
            <person name="McBride C.S."/>
            <person name="McKernan B."/>
            <person name="McKernan K."/>
            <person name="Mendez-Lago M."/>
            <person name="Minx P."/>
            <person name="Mollenhauer M.U."/>
            <person name="Montooth K."/>
            <person name="Mount S.M."/>
            <person name="Mu X."/>
            <person name="Myers E."/>
            <person name="Negre B."/>
            <person name="Newfeld S."/>
            <person name="Nielsen R."/>
            <person name="Noor M.A."/>
            <person name="O'Grady P."/>
            <person name="Pachter L."/>
            <person name="Papaceit M."/>
            <person name="Parisi M.J."/>
            <person name="Parisi M."/>
            <person name="Parts L."/>
            <person name="Pedersen J.S."/>
            <person name="Pesole G."/>
            <person name="Phillippy A.M."/>
            <person name="Ponting C.P."/>
            <person name="Pop M."/>
            <person name="Porcelli D."/>
            <person name="Powell J.R."/>
            <person name="Prohaska S."/>
            <person name="Pruitt K."/>
            <person name="Puig M."/>
            <person name="Quesneville H."/>
            <person name="Ram K.R."/>
            <person name="Rand D."/>
            <person name="Rasmussen M.D."/>
            <person name="Reed L.K."/>
            <person name="Reenan R."/>
            <person name="Reily A."/>
            <person name="Remington K.A."/>
            <person name="Rieger T.T."/>
            <person name="Ritchie M.G."/>
            <person name="Robin C."/>
            <person name="Rogers Y.H."/>
            <person name="Rohde C."/>
            <person name="Rozas J."/>
            <person name="Rubenfield M.J."/>
            <person name="Ruiz A."/>
            <person name="Russo S."/>
            <person name="Salzberg S.L."/>
            <person name="Sanchez-Gracia A."/>
            <person name="Saranga D.J."/>
            <person name="Sato H."/>
            <person name="Schaeffer S.W."/>
            <person name="Schatz M.C."/>
            <person name="Schlenke T."/>
            <person name="Schwartz R."/>
            <person name="Segarra C."/>
            <person name="Singh R.S."/>
            <person name="Sirot L."/>
            <person name="Sirota M."/>
            <person name="Sisneros N.B."/>
            <person name="Smith C.D."/>
            <person name="Smith T.F."/>
            <person name="Spieth J."/>
            <person name="Stage D.E."/>
            <person name="Stark A."/>
            <person name="Stephan W."/>
            <person name="Strausberg R.L."/>
            <person name="Strempel S."/>
            <person name="Sturgill D."/>
            <person name="Sutton G."/>
            <person name="Sutton G.G."/>
            <person name="Tao W."/>
            <person name="Teichmann S."/>
            <person name="Tobari Y.N."/>
            <person name="Tomimura Y."/>
            <person name="Tsolas J.M."/>
            <person name="Valente V.L."/>
            <person name="Venter E."/>
            <person name="Venter J.C."/>
            <person name="Vicario S."/>
            <person name="Vieira F.G."/>
            <person name="Vilella A.J."/>
            <person name="Villasante A."/>
            <person name="Walenz B."/>
            <person name="Wang J."/>
            <person name="Wasserman M."/>
            <person name="Watts T."/>
            <person name="Wilson D."/>
            <person name="Wilson R.K."/>
            <person name="Wing R.A."/>
            <person name="Wolfner M.F."/>
            <person name="Wong A."/>
            <person name="Wong G.K."/>
            <person name="Wu C.I."/>
            <person name="Wu G."/>
            <person name="Yamamoto D."/>
            <person name="Yang H.P."/>
            <person name="Yang S.P."/>
            <person name="Yorke J.A."/>
            <person name="Yoshida K."/>
            <person name="Zdobnov E."/>
            <person name="Zhang P."/>
            <person name="Zhang Y."/>
            <person name="Zimin A.V."/>
            <person name="Baldwin J."/>
            <person name="Abdouelleil A."/>
            <person name="Abdulkadir J."/>
            <person name="Abebe A."/>
            <person name="Abera B."/>
            <person name="Abreu J."/>
            <person name="Acer S.C."/>
            <person name="Aftuck L."/>
            <person name="Alexander A."/>
            <person name="An P."/>
            <person name="Anderson E."/>
            <person name="Anderson S."/>
            <person name="Arachi H."/>
            <person name="Azer M."/>
            <person name="Bachantsang P."/>
            <person name="Barry A."/>
            <person name="Bayul T."/>
            <person name="Berlin A."/>
            <person name="Bessette D."/>
            <person name="Bloom T."/>
            <person name="Blye J."/>
            <person name="Boguslavskiy L."/>
            <person name="Bonnet C."/>
            <person name="Boukhgalter B."/>
            <person name="Bourzgui I."/>
            <person name="Brown A."/>
            <person name="Cahill P."/>
            <person name="Channer S."/>
            <person name="Cheshatsang Y."/>
            <person name="Chuda L."/>
            <person name="Citroen M."/>
            <person name="Collymore A."/>
            <person name="Cooke P."/>
            <person name="Costello M."/>
            <person name="D'Aco K."/>
            <person name="Daza R."/>
            <person name="De Haan G."/>
            <person name="DeGray S."/>
            <person name="DeMaso C."/>
            <person name="Dhargay N."/>
            <person name="Dooley K."/>
            <person name="Dooley E."/>
            <person name="Doricent M."/>
            <person name="Dorje P."/>
            <person name="Dorjee K."/>
            <person name="Dupes A."/>
            <person name="Elong R."/>
            <person name="Falk J."/>
            <person name="Farina A."/>
            <person name="Faro S."/>
            <person name="Ferguson D."/>
            <person name="Fisher S."/>
            <person name="Foley C.D."/>
            <person name="Franke A."/>
            <person name="Friedrich D."/>
            <person name="Gadbois L."/>
            <person name="Gearin G."/>
            <person name="Gearin C.R."/>
            <person name="Giannoukos G."/>
            <person name="Goode T."/>
            <person name="Graham J."/>
            <person name="Grandbois E."/>
            <person name="Grewal S."/>
            <person name="Gyaltsen K."/>
            <person name="Hafez N."/>
            <person name="Hagos B."/>
            <person name="Hall J."/>
            <person name="Henson C."/>
            <person name="Hollinger A."/>
            <person name="Honan T."/>
            <person name="Huard M.D."/>
            <person name="Hughes L."/>
            <person name="Hurhula B."/>
            <person name="Husby M.E."/>
            <person name="Kamat A."/>
            <person name="Kanga B."/>
            <person name="Kashin S."/>
            <person name="Khazanovich D."/>
            <person name="Kisner P."/>
            <person name="Lance K."/>
            <person name="Lara M."/>
            <person name="Lee W."/>
            <person name="Lennon N."/>
            <person name="Letendre F."/>
            <person name="LeVine R."/>
            <person name="Lipovsky A."/>
            <person name="Liu X."/>
            <person name="Liu J."/>
            <person name="Liu S."/>
            <person name="Lokyitsang T."/>
            <person name="Lokyitsang Y."/>
            <person name="Lubonja R."/>
            <person name="Lui A."/>
            <person name="MacDonald P."/>
            <person name="Magnisalis V."/>
            <person name="Maru K."/>
            <person name="Matthews C."/>
            <person name="McCusker W."/>
            <person name="McDonough S."/>
            <person name="Mehta T."/>
            <person name="Meldrim J."/>
            <person name="Meneus L."/>
            <person name="Mihai O."/>
            <person name="Mihalev A."/>
            <person name="Mihova T."/>
            <person name="Mittelman R."/>
            <person name="Mlenga V."/>
            <person name="Montmayeur A."/>
            <person name="Mulrain L."/>
            <person name="Navidi A."/>
            <person name="Naylor J."/>
            <person name="Negash T."/>
            <person name="Nguyen T."/>
            <person name="Nguyen N."/>
            <person name="Nicol R."/>
            <person name="Norbu C."/>
            <person name="Norbu N."/>
            <person name="Novod N."/>
            <person name="O'Neill B."/>
            <person name="Osman S."/>
            <person name="Markiewicz E."/>
            <person name="Oyono O.L."/>
            <person name="Patti C."/>
            <person name="Phunkhang P."/>
            <person name="Pierre F."/>
            <person name="Priest M."/>
            <person name="Raghuraman S."/>
            <person name="Rege F."/>
            <person name="Reyes R."/>
            <person name="Rise C."/>
            <person name="Rogov P."/>
            <person name="Ross K."/>
            <person name="Ryan E."/>
            <person name="Settipalli S."/>
            <person name="Shea T."/>
            <person name="Sherpa N."/>
            <person name="Shi L."/>
            <person name="Shih D."/>
            <person name="Sparrow T."/>
            <person name="Spaulding J."/>
            <person name="Stalker J."/>
            <person name="Stange-Thomann N."/>
            <person name="Stavropoulos S."/>
            <person name="Stone C."/>
            <person name="Strader C."/>
            <person name="Tesfaye S."/>
            <person name="Thomson T."/>
            <person name="Thoulutsang Y."/>
            <person name="Thoulutsang D."/>
            <person name="Topham K."/>
            <person name="Topping I."/>
            <person name="Tsamla T."/>
            <person name="Vassiliev H."/>
            <person name="Vo A."/>
            <person name="Wangchuk T."/>
            <person name="Wangdi T."/>
            <person name="Weiand M."/>
            <person name="Wilkinson J."/>
            <person name="Wilson A."/>
            <person name="Yadav S."/>
            <person name="Young G."/>
            <person name="Yu Q."/>
            <person name="Zembek L."/>
            <person name="Zhong D."/>
            <person name="Zimmer A."/>
            <person name="Zwirko Z."/>
            <person name="Jaffe D.B."/>
            <person name="Alvarez P."/>
            <person name="Brockman W."/>
            <person name="Butler J."/>
            <person name="Chin C."/>
            <person name="Gnerre S."/>
            <person name="Grabherr M."/>
            <person name="Kleber M."/>
            <person name="Mauceli E."/>
            <person name="MacCallum I."/>
        </authorList>
    </citation>
    <scope>NUCLEOTIDE SEQUENCE [LARGE SCALE GENOMIC DNA]</scope>
    <source>
        <strain evidence="3">MSH-3 / Tucson 14011-0111.49</strain>
    </source>
</reference>
<organism evidence="3">
    <name type="scientific">Drosophila persimilis</name>
    <name type="common">Fruit fly</name>
    <dbReference type="NCBI Taxonomy" id="7234"/>
    <lineage>
        <taxon>Eukaryota</taxon>
        <taxon>Metazoa</taxon>
        <taxon>Ecdysozoa</taxon>
        <taxon>Arthropoda</taxon>
        <taxon>Hexapoda</taxon>
        <taxon>Insecta</taxon>
        <taxon>Pterygota</taxon>
        <taxon>Neoptera</taxon>
        <taxon>Endopterygota</taxon>
        <taxon>Diptera</taxon>
        <taxon>Brachycera</taxon>
        <taxon>Muscomorpha</taxon>
        <taxon>Ephydroidea</taxon>
        <taxon>Drosophilidae</taxon>
        <taxon>Drosophila</taxon>
        <taxon>Sophophora</taxon>
    </lineage>
</organism>
<keyword evidence="3" id="KW-1185">Reference proteome</keyword>
<dbReference type="HOGENOM" id="CLU_490279_0_0_1"/>
<feature type="region of interest" description="Disordered" evidence="1">
    <location>
        <begin position="432"/>
        <end position="556"/>
    </location>
</feature>
<dbReference type="Proteomes" id="UP000008744">
    <property type="component" value="Unassembled WGS sequence"/>
</dbReference>
<dbReference type="PhylomeDB" id="B4H6Y9"/>
<dbReference type="OrthoDB" id="8037009at2759"/>
<evidence type="ECO:0000313" key="3">
    <source>
        <dbReference type="Proteomes" id="UP000008744"/>
    </source>
</evidence>
<protein>
    <submittedName>
        <fullName evidence="2">GL11840</fullName>
    </submittedName>
</protein>
<feature type="compositionally biased region" description="Low complexity" evidence="1">
    <location>
        <begin position="444"/>
        <end position="466"/>
    </location>
</feature>
<accession>B4H6Y9</accession>
<name>B4H6Y9_DROPE</name>
<feature type="region of interest" description="Disordered" evidence="1">
    <location>
        <begin position="1"/>
        <end position="43"/>
    </location>
</feature>
<evidence type="ECO:0000256" key="1">
    <source>
        <dbReference type="SAM" id="MobiDB-lite"/>
    </source>
</evidence>
<dbReference type="EMBL" id="CH479216">
    <property type="protein sequence ID" value="EDW33625.1"/>
    <property type="molecule type" value="Genomic_DNA"/>
</dbReference>
<gene>
    <name evidence="2" type="primary">Dper\GL11840</name>
    <name evidence="2" type="ORF">Dper_GL11840</name>
</gene>
<dbReference type="AlphaFoldDB" id="B4H6Y9"/>
<dbReference type="eggNOG" id="ENOG502RTN7">
    <property type="taxonomic scope" value="Eukaryota"/>
</dbReference>